<accession>A0A2Z4YA78</accession>
<dbReference type="KEGG" id="schv:BRCON_2770"/>
<dbReference type="AlphaFoldDB" id="A0A2Z4YA78"/>
<evidence type="ECO:0000313" key="5">
    <source>
        <dbReference type="Proteomes" id="UP000262583"/>
    </source>
</evidence>
<evidence type="ECO:0000259" key="2">
    <source>
        <dbReference type="Pfam" id="PF25954"/>
    </source>
</evidence>
<comment type="similarity">
    <text evidence="1">Belongs to the membrane fusion protein (MFP) (TC 8.A.1) family.</text>
</comment>
<dbReference type="PANTHER" id="PTHR30469">
    <property type="entry name" value="MULTIDRUG RESISTANCE PROTEIN MDTA"/>
    <property type="match status" value="1"/>
</dbReference>
<dbReference type="InterPro" id="IPR006143">
    <property type="entry name" value="RND_pump_MFP"/>
</dbReference>
<dbReference type="Proteomes" id="UP000262583">
    <property type="component" value="Chromosome"/>
</dbReference>
<dbReference type="PANTHER" id="PTHR30469:SF15">
    <property type="entry name" value="HLYD FAMILY OF SECRETION PROTEINS"/>
    <property type="match status" value="1"/>
</dbReference>
<sequence>MMVVAACWLTGCGGNGARAQLGAEKPEPEPISVATVRVEETSKTASIQVTGNLAADEDSDVASKREGIVQETFVERGTQVEQGAPLVKLDATDELLNLAAGEAALFEIKSRLGLTTETESFDVEEQPEVRSARADYELAQANYARSEKLFREGTINKAEYDQTATQLEATRQRYFQARHVAQQLYASLKTQKVRLRTLQQAVADTTVTAPFRGIVSERYVSPGEFLMRGAKVARLVRIDPIRLVLTIPERYAAEVRAGQKVEFTVNAYPADIFRGEIVHIAPALSTDSRALAVEALVPNPEGKLLPGFFATARLEMSGASRVLLVPLSAVRRDREVGRVFVVRDGVARERVVKLGEQVGDKIEITGDLSSDDVVVVDAAKVSDGIRVR</sequence>
<dbReference type="Gene3D" id="2.40.30.170">
    <property type="match status" value="1"/>
</dbReference>
<dbReference type="NCBIfam" id="TIGR01730">
    <property type="entry name" value="RND_mfp"/>
    <property type="match status" value="1"/>
</dbReference>
<dbReference type="GO" id="GO:1990281">
    <property type="term" value="C:efflux pump complex"/>
    <property type="evidence" value="ECO:0007669"/>
    <property type="project" value="TreeGrafter"/>
</dbReference>
<dbReference type="Gene3D" id="1.10.287.470">
    <property type="entry name" value="Helix hairpin bin"/>
    <property type="match status" value="1"/>
</dbReference>
<gene>
    <name evidence="4" type="ORF">BRCON_2770</name>
</gene>
<dbReference type="GO" id="GO:0015562">
    <property type="term" value="F:efflux transmembrane transporter activity"/>
    <property type="evidence" value="ECO:0007669"/>
    <property type="project" value="TreeGrafter"/>
</dbReference>
<dbReference type="Pfam" id="PF25989">
    <property type="entry name" value="YknX_C"/>
    <property type="match status" value="1"/>
</dbReference>
<evidence type="ECO:0000256" key="1">
    <source>
        <dbReference type="ARBA" id="ARBA00009477"/>
    </source>
</evidence>
<name>A0A2Z4YA78_SUMC1</name>
<protein>
    <submittedName>
        <fullName evidence="4">Cobalt/zinc/cadmium efflux RND transporter, membrane fusion protein, CzcB family</fullName>
    </submittedName>
</protein>
<feature type="domain" description="CusB-like beta-barrel" evidence="2">
    <location>
        <begin position="243"/>
        <end position="315"/>
    </location>
</feature>
<dbReference type="Gene3D" id="2.40.50.100">
    <property type="match status" value="1"/>
</dbReference>
<dbReference type="FunFam" id="2.40.30.170:FF:000010">
    <property type="entry name" value="Efflux RND transporter periplasmic adaptor subunit"/>
    <property type="match status" value="1"/>
</dbReference>
<dbReference type="Pfam" id="PF25954">
    <property type="entry name" value="Beta-barrel_RND_2"/>
    <property type="match status" value="1"/>
</dbReference>
<dbReference type="Gene3D" id="2.40.420.20">
    <property type="match status" value="1"/>
</dbReference>
<evidence type="ECO:0000259" key="3">
    <source>
        <dbReference type="Pfam" id="PF25989"/>
    </source>
</evidence>
<dbReference type="SUPFAM" id="SSF111369">
    <property type="entry name" value="HlyD-like secretion proteins"/>
    <property type="match status" value="1"/>
</dbReference>
<dbReference type="InterPro" id="IPR058792">
    <property type="entry name" value="Beta-barrel_RND_2"/>
</dbReference>
<proteinExistence type="inferred from homology"/>
<feature type="domain" description="YknX-like C-terminal permuted SH3-like" evidence="3">
    <location>
        <begin position="323"/>
        <end position="387"/>
    </location>
</feature>
<evidence type="ECO:0000313" key="4">
    <source>
        <dbReference type="EMBL" id="AXA37512.1"/>
    </source>
</evidence>
<dbReference type="EMBL" id="CP030759">
    <property type="protein sequence ID" value="AXA37512.1"/>
    <property type="molecule type" value="Genomic_DNA"/>
</dbReference>
<reference evidence="4 5" key="1">
    <citation type="submission" date="2018-05" db="EMBL/GenBank/DDBJ databases">
        <title>A metagenomic window into the 2 km-deep terrestrial subsurface aquifer revealed taxonomically and functionally diverse microbial community comprising novel uncultured bacterial lineages.</title>
        <authorList>
            <person name="Kadnikov V.V."/>
            <person name="Mardanov A.V."/>
            <person name="Beletsky A.V."/>
            <person name="Banks D."/>
            <person name="Pimenov N.V."/>
            <person name="Frank Y.A."/>
            <person name="Karnachuk O.V."/>
            <person name="Ravin N.V."/>
        </authorList>
    </citation>
    <scope>NUCLEOTIDE SEQUENCE [LARGE SCALE GENOMIC DNA]</scope>
    <source>
        <strain evidence="4">BY</strain>
    </source>
</reference>
<organism evidence="4 5">
    <name type="scientific">Sumerlaea chitinivorans</name>
    <dbReference type="NCBI Taxonomy" id="2250252"/>
    <lineage>
        <taxon>Bacteria</taxon>
        <taxon>Candidatus Sumerlaeota</taxon>
        <taxon>Candidatus Sumerlaeia</taxon>
        <taxon>Candidatus Sumerlaeales</taxon>
        <taxon>Candidatus Sumerlaeaceae</taxon>
        <taxon>Candidatus Sumerlaea</taxon>
    </lineage>
</organism>
<dbReference type="InterPro" id="IPR058637">
    <property type="entry name" value="YknX-like_C"/>
</dbReference>